<dbReference type="RefSeq" id="WP_171187833.1">
    <property type="nucleotide sequence ID" value="NZ_WTPX01000089.1"/>
</dbReference>
<feature type="chain" id="PRO_5047229797" description="YHS domain-containing protein" evidence="2">
    <location>
        <begin position="28"/>
        <end position="537"/>
    </location>
</feature>
<feature type="compositionally biased region" description="Low complexity" evidence="1">
    <location>
        <begin position="379"/>
        <end position="392"/>
    </location>
</feature>
<feature type="region of interest" description="Disordered" evidence="1">
    <location>
        <begin position="259"/>
        <end position="323"/>
    </location>
</feature>
<evidence type="ECO:0000256" key="2">
    <source>
        <dbReference type="SAM" id="SignalP"/>
    </source>
</evidence>
<keyword evidence="2" id="KW-0732">Signal</keyword>
<feature type="signal peptide" evidence="2">
    <location>
        <begin position="1"/>
        <end position="27"/>
    </location>
</feature>
<feature type="compositionally biased region" description="Low complexity" evidence="1">
    <location>
        <begin position="168"/>
        <end position="191"/>
    </location>
</feature>
<feature type="compositionally biased region" description="Low complexity" evidence="1">
    <location>
        <begin position="278"/>
        <end position="311"/>
    </location>
</feature>
<gene>
    <name evidence="3" type="ORF">LzC2_27320</name>
</gene>
<evidence type="ECO:0000256" key="1">
    <source>
        <dbReference type="SAM" id="MobiDB-lite"/>
    </source>
</evidence>
<name>A0ABX1VFN6_9PLAN</name>
<proteinExistence type="predicted"/>
<evidence type="ECO:0000313" key="4">
    <source>
        <dbReference type="Proteomes" id="UP000609651"/>
    </source>
</evidence>
<dbReference type="EMBL" id="WTPX01000089">
    <property type="protein sequence ID" value="NNJ26643.1"/>
    <property type="molecule type" value="Genomic_DNA"/>
</dbReference>
<feature type="compositionally biased region" description="Pro residues" evidence="1">
    <location>
        <begin position="312"/>
        <end position="323"/>
    </location>
</feature>
<dbReference type="Proteomes" id="UP000609651">
    <property type="component" value="Unassembled WGS sequence"/>
</dbReference>
<keyword evidence="4" id="KW-1185">Reference proteome</keyword>
<feature type="region of interest" description="Disordered" evidence="1">
    <location>
        <begin position="71"/>
        <end position="205"/>
    </location>
</feature>
<reference evidence="3 4" key="1">
    <citation type="journal article" date="2020" name="Syst. Appl. Microbiol.">
        <title>Alienimonas chondri sp. nov., a novel planctomycete isolated from the biofilm of the red alga Chondrus crispus.</title>
        <authorList>
            <person name="Vitorino I."/>
            <person name="Albuquerque L."/>
            <person name="Wiegand S."/>
            <person name="Kallscheuer N."/>
            <person name="da Costa M.S."/>
            <person name="Lobo-da-Cunha A."/>
            <person name="Jogler C."/>
            <person name="Lage O.M."/>
        </authorList>
    </citation>
    <scope>NUCLEOTIDE SEQUENCE [LARGE SCALE GENOMIC DNA]</scope>
    <source>
        <strain evidence="3 4">LzC2</strain>
    </source>
</reference>
<protein>
    <recommendedName>
        <fullName evidence="5">YHS domain-containing protein</fullName>
    </recommendedName>
</protein>
<feature type="region of interest" description="Disordered" evidence="1">
    <location>
        <begin position="360"/>
        <end position="392"/>
    </location>
</feature>
<sequence length="537" mass="54825">MPRTHRSRRSAAAWRAAASLVAAGAMAAPTFAFDGAAAPAATDAPAGDAGSDKADLDKAVPVLRRLSDATVAPAPKNVTPPPDWVDPFAPRATPIEPAPHPLADVLQTPEAPKPEAPKPVEAKPAETELAETKPAEPIVPPTDGALFGPLPAELQQAAAHPPLPPIDSPANPAPAADTAPAGPSVAAAPAEPGEPPSSPLDALAAVGPDGAPIAVVLFDFQEVTPEGEPIGEPAEAPPSPLFDTPEVRLAVKAWEKAKAESGSPNLAVAEQEAPAKQAASDESPAEPSAPELASTGDVETTSPVPVRSAPVSPAPATPAPLPASPAGRATLALMPAPMSSPTAPAGRAYLEFAPVRSSPNRVQYTAQHTARHAGAPTRSAEPSGPSAKPAGAAPAAPVVRVAETAEAPHVELPAAFGRFCPVAVRDDRRLAEADPRVKTEFGGKTYRFSSPVARAAFLLDPNRYLPVADGEDVVLAAAEGFAVPGRVEHAVLYGGRLFLFRNLQTRDAFAQDPGRWVDADAVVERGATPIAVVGESR</sequence>
<evidence type="ECO:0008006" key="5">
    <source>
        <dbReference type="Google" id="ProtNLM"/>
    </source>
</evidence>
<feature type="compositionally biased region" description="Basic and acidic residues" evidence="1">
    <location>
        <begin position="112"/>
        <end position="134"/>
    </location>
</feature>
<accession>A0ABX1VFN6</accession>
<evidence type="ECO:0000313" key="3">
    <source>
        <dbReference type="EMBL" id="NNJ26643.1"/>
    </source>
</evidence>
<comment type="caution">
    <text evidence="3">The sequence shown here is derived from an EMBL/GenBank/DDBJ whole genome shotgun (WGS) entry which is preliminary data.</text>
</comment>
<feature type="compositionally biased region" description="Low complexity" evidence="1">
    <location>
        <begin position="149"/>
        <end position="160"/>
    </location>
</feature>
<organism evidence="3 4">
    <name type="scientific">Alienimonas chondri</name>
    <dbReference type="NCBI Taxonomy" id="2681879"/>
    <lineage>
        <taxon>Bacteria</taxon>
        <taxon>Pseudomonadati</taxon>
        <taxon>Planctomycetota</taxon>
        <taxon>Planctomycetia</taxon>
        <taxon>Planctomycetales</taxon>
        <taxon>Planctomycetaceae</taxon>
        <taxon>Alienimonas</taxon>
    </lineage>
</organism>